<dbReference type="EMBL" id="AP022871">
    <property type="protein sequence ID" value="BCB89812.1"/>
    <property type="molecule type" value="Genomic_DNA"/>
</dbReference>
<gene>
    <name evidence="2" type="ORF">Psuf_071250</name>
</gene>
<accession>A0A6F8YUL7</accession>
<dbReference type="RefSeq" id="WP_408635567.1">
    <property type="nucleotide sequence ID" value="NZ_AP022871.1"/>
</dbReference>
<feature type="transmembrane region" description="Helical" evidence="1">
    <location>
        <begin position="123"/>
        <end position="146"/>
    </location>
</feature>
<keyword evidence="1" id="KW-1133">Transmembrane helix</keyword>
<dbReference type="KEGG" id="psuu:Psuf_071250"/>
<feature type="transmembrane region" description="Helical" evidence="1">
    <location>
        <begin position="238"/>
        <end position="259"/>
    </location>
</feature>
<feature type="transmembrane region" description="Helical" evidence="1">
    <location>
        <begin position="152"/>
        <end position="175"/>
    </location>
</feature>
<organism evidence="2 3">
    <name type="scientific">Phytohabitans suffuscus</name>
    <dbReference type="NCBI Taxonomy" id="624315"/>
    <lineage>
        <taxon>Bacteria</taxon>
        <taxon>Bacillati</taxon>
        <taxon>Actinomycetota</taxon>
        <taxon>Actinomycetes</taxon>
        <taxon>Micromonosporales</taxon>
        <taxon>Micromonosporaceae</taxon>
    </lineage>
</organism>
<evidence type="ECO:0000313" key="3">
    <source>
        <dbReference type="Proteomes" id="UP000503011"/>
    </source>
</evidence>
<keyword evidence="3" id="KW-1185">Reference proteome</keyword>
<feature type="transmembrane region" description="Helical" evidence="1">
    <location>
        <begin position="303"/>
        <end position="326"/>
    </location>
</feature>
<protein>
    <submittedName>
        <fullName evidence="2">Uncharacterized protein</fullName>
    </submittedName>
</protein>
<proteinExistence type="predicted"/>
<dbReference type="AlphaFoldDB" id="A0A6F8YUL7"/>
<reference evidence="2 3" key="1">
    <citation type="submission" date="2020-03" db="EMBL/GenBank/DDBJ databases">
        <title>Whole genome shotgun sequence of Phytohabitans suffuscus NBRC 105367.</title>
        <authorList>
            <person name="Komaki H."/>
            <person name="Tamura T."/>
        </authorList>
    </citation>
    <scope>NUCLEOTIDE SEQUENCE [LARGE SCALE GENOMIC DNA]</scope>
    <source>
        <strain evidence="2 3">NBRC 105367</strain>
    </source>
</reference>
<feature type="transmembrane region" description="Helical" evidence="1">
    <location>
        <begin position="338"/>
        <end position="359"/>
    </location>
</feature>
<dbReference type="Pfam" id="PF19814">
    <property type="entry name" value="DUF6297"/>
    <property type="match status" value="1"/>
</dbReference>
<feature type="transmembrane region" description="Helical" evidence="1">
    <location>
        <begin position="75"/>
        <end position="92"/>
    </location>
</feature>
<evidence type="ECO:0000313" key="2">
    <source>
        <dbReference type="EMBL" id="BCB89812.1"/>
    </source>
</evidence>
<dbReference type="InterPro" id="IPR046264">
    <property type="entry name" value="DUF6297"/>
</dbReference>
<sequence length="364" mass="36838">MVLGTTRAPTEVSWVAAKDVRRWIRSRQIAANGRLDPGVVYSVLLAVGMAVALLHAPIVAAIWPGTPPDGSGLQLEVLAGVGLVWAALYSVLRRLGPLTVSRSAATWLLPAPVSRRMLLTPSLSLAIAASAVIGAVTGLAVLGHAATRPVPAASVFASVSFGAAGAIAVALLALLCQRWPAVARLLDASGGAVVCGLLTVATVGAAGVPTESTHSEARSAALLRLLGLSGRRVVAQRLVVPSVLGALWCAAVMVALQAVGLLRGPWWALGLVAGPAVAVAAVQRAKASAASIANVLIDTPLGAFPAGTLLWLLNGLDVLAVLSLPLSVGLASHGTGEALSWTWVALQGFASAAGCAVMVRWSKT</sequence>
<keyword evidence="1" id="KW-0812">Transmembrane</keyword>
<dbReference type="Proteomes" id="UP000503011">
    <property type="component" value="Chromosome"/>
</dbReference>
<reference evidence="2 3" key="2">
    <citation type="submission" date="2020-03" db="EMBL/GenBank/DDBJ databases">
        <authorList>
            <person name="Ichikawa N."/>
            <person name="Kimura A."/>
            <person name="Kitahashi Y."/>
            <person name="Uohara A."/>
        </authorList>
    </citation>
    <scope>NUCLEOTIDE SEQUENCE [LARGE SCALE GENOMIC DNA]</scope>
    <source>
        <strain evidence="2 3">NBRC 105367</strain>
    </source>
</reference>
<evidence type="ECO:0000256" key="1">
    <source>
        <dbReference type="SAM" id="Phobius"/>
    </source>
</evidence>
<feature type="transmembrane region" description="Helical" evidence="1">
    <location>
        <begin position="265"/>
        <end position="282"/>
    </location>
</feature>
<name>A0A6F8YUL7_9ACTN</name>
<feature type="transmembrane region" description="Helical" evidence="1">
    <location>
        <begin position="39"/>
        <end position="63"/>
    </location>
</feature>
<keyword evidence="1" id="KW-0472">Membrane</keyword>